<evidence type="ECO:0000256" key="1">
    <source>
        <dbReference type="SAM" id="MobiDB-lite"/>
    </source>
</evidence>
<dbReference type="AlphaFoldDB" id="A0A9W6V5G0"/>
<feature type="compositionally biased region" description="Basic residues" evidence="1">
    <location>
        <begin position="122"/>
        <end position="134"/>
    </location>
</feature>
<comment type="caution">
    <text evidence="2">The sequence shown here is derived from an EMBL/GenBank/DDBJ whole genome shotgun (WGS) entry which is preliminary data.</text>
</comment>
<organism evidence="2 3">
    <name type="scientific">Actinokineospora globicatena</name>
    <dbReference type="NCBI Taxonomy" id="103729"/>
    <lineage>
        <taxon>Bacteria</taxon>
        <taxon>Bacillati</taxon>
        <taxon>Actinomycetota</taxon>
        <taxon>Actinomycetes</taxon>
        <taxon>Pseudonocardiales</taxon>
        <taxon>Pseudonocardiaceae</taxon>
        <taxon>Actinokineospora</taxon>
    </lineage>
</organism>
<proteinExistence type="predicted"/>
<sequence>MGVVALGGQQIIANTRTRNTTNRRKRNFVGKSYGYTIRDSQNRIHEYWITSQANLDGRPPSQVPACMKKGGSACGYTKARPFGTRRRARMGEIEGRRGRRGRHDREPRGRHSTRPPPERLRLTRRLGLSHHHGRDRQAQRLSGSSTRASG</sequence>
<reference evidence="2" key="1">
    <citation type="submission" date="2023-02" db="EMBL/GenBank/DDBJ databases">
        <title>Actinokineospora globicatena NBRC 15670.</title>
        <authorList>
            <person name="Ichikawa N."/>
            <person name="Sato H."/>
            <person name="Tonouchi N."/>
        </authorList>
    </citation>
    <scope>NUCLEOTIDE SEQUENCE</scope>
    <source>
        <strain evidence="2">NBRC 15670</strain>
    </source>
</reference>
<accession>A0A9W6V5G0</accession>
<feature type="compositionally biased region" description="Polar residues" evidence="1">
    <location>
        <begin position="139"/>
        <end position="150"/>
    </location>
</feature>
<dbReference type="Proteomes" id="UP001165042">
    <property type="component" value="Unassembled WGS sequence"/>
</dbReference>
<feature type="region of interest" description="Disordered" evidence="1">
    <location>
        <begin position="54"/>
        <end position="150"/>
    </location>
</feature>
<evidence type="ECO:0000313" key="3">
    <source>
        <dbReference type="Proteomes" id="UP001165042"/>
    </source>
</evidence>
<evidence type="ECO:0000313" key="2">
    <source>
        <dbReference type="EMBL" id="GLW90305.1"/>
    </source>
</evidence>
<protein>
    <submittedName>
        <fullName evidence="2">Uncharacterized protein</fullName>
    </submittedName>
</protein>
<name>A0A9W6V5G0_9PSEU</name>
<dbReference type="EMBL" id="BSSD01000001">
    <property type="protein sequence ID" value="GLW90305.1"/>
    <property type="molecule type" value="Genomic_DNA"/>
</dbReference>
<gene>
    <name evidence="2" type="ORF">Aglo03_11210</name>
</gene>
<keyword evidence="3" id="KW-1185">Reference proteome</keyword>